<name>A0ABX6IH90_9ACTN</name>
<keyword evidence="2" id="KW-1185">Reference proteome</keyword>
<dbReference type="RefSeq" id="WP_213249278.1">
    <property type="nucleotide sequence ID" value="NZ_CP045806.1"/>
</dbReference>
<dbReference type="Pfam" id="PF11455">
    <property type="entry name" value="MazE-like"/>
    <property type="match status" value="1"/>
</dbReference>
<organism evidence="1 2">
    <name type="scientific">Gordonia pseudamarae</name>
    <dbReference type="NCBI Taxonomy" id="2831662"/>
    <lineage>
        <taxon>Bacteria</taxon>
        <taxon>Bacillati</taxon>
        <taxon>Actinomycetota</taxon>
        <taxon>Actinomycetes</taxon>
        <taxon>Mycobacteriales</taxon>
        <taxon>Gordoniaceae</taxon>
        <taxon>Gordonia</taxon>
    </lineage>
</organism>
<gene>
    <name evidence="1" type="ORF">GII31_10395</name>
</gene>
<proteinExistence type="predicted"/>
<dbReference type="Proteomes" id="UP001059836">
    <property type="component" value="Chromosome"/>
</dbReference>
<accession>A0ABX6IH90</accession>
<evidence type="ECO:0000313" key="1">
    <source>
        <dbReference type="EMBL" id="QHN35238.1"/>
    </source>
</evidence>
<evidence type="ECO:0000313" key="2">
    <source>
        <dbReference type="Proteomes" id="UP001059836"/>
    </source>
</evidence>
<dbReference type="EMBL" id="CP045809">
    <property type="protein sequence ID" value="QHN35238.1"/>
    <property type="molecule type" value="Genomic_DNA"/>
</dbReference>
<dbReference type="InterPro" id="IPR021558">
    <property type="entry name" value="MazE-like"/>
</dbReference>
<sequence length="74" mass="8424">MVVKDRVGECRRRMRERGLRPLQVWVPDVRTPEFAAQAHNQSVVVAEADGDEQDFVEAVAAPWDDEAASCWQRS</sequence>
<reference evidence="1" key="1">
    <citation type="journal article" date="2021" name="Nat. Microbiol.">
        <title>Cocultivation of an ultrasmall environmental parasitic bacterium with lytic ability against bacteria associated with wastewater foams.</title>
        <authorList>
            <person name="Batinovic S."/>
            <person name="Rose J.J.A."/>
            <person name="Ratcliffe J."/>
            <person name="Seviour R.J."/>
            <person name="Petrovski S."/>
        </authorList>
    </citation>
    <scope>NUCLEOTIDE SEQUENCE</scope>
    <source>
        <strain evidence="1">CON9</strain>
    </source>
</reference>
<protein>
    <submittedName>
        <fullName evidence="1">DUF3018 family protein</fullName>
    </submittedName>
</protein>